<evidence type="ECO:0000313" key="7">
    <source>
        <dbReference type="Proteomes" id="UP000515928"/>
    </source>
</evidence>
<feature type="region of interest" description="Disordered" evidence="2">
    <location>
        <begin position="662"/>
        <end position="684"/>
    </location>
</feature>
<keyword evidence="4" id="KW-0732">Signal</keyword>
<feature type="transmembrane region" description="Helical" evidence="3">
    <location>
        <begin position="693"/>
        <end position="712"/>
    </location>
</feature>
<keyword evidence="3" id="KW-1133">Transmembrane helix</keyword>
<dbReference type="AlphaFoldDB" id="A0A7G9RW82"/>
<dbReference type="InterPro" id="IPR038765">
    <property type="entry name" value="Papain-like_cys_pep_sf"/>
</dbReference>
<dbReference type="SUPFAM" id="SSF54001">
    <property type="entry name" value="Cysteine proteinases"/>
    <property type="match status" value="2"/>
</dbReference>
<protein>
    <submittedName>
        <fullName evidence="6">DUF1460 domain-containing protein</fullName>
    </submittedName>
</protein>
<keyword evidence="3" id="KW-0812">Transmembrane</keyword>
<dbReference type="Pfam" id="PF07313">
    <property type="entry name" value="AmiA-like"/>
    <property type="match status" value="2"/>
</dbReference>
<dbReference type="Gene3D" id="2.30.260.10">
    <property type="entry name" value="putative xylanase like domain"/>
    <property type="match status" value="2"/>
</dbReference>
<sequence>MKKFIITVLTLAICISPFTTQVQADENEGPVIQLTEPSKKIMKDVFALLKENNSKTESEKIDLLSAYFLDTPYVANRLVGSPTEPEQLVIALSELDCFTFLDYIESFKRSQNEEEFIKNLEKVRYIDSKVEYYHRKHFYSDWYSENEKVAEDLLTRPEFSEFVQTDVVNLNEGANGAYIPNLDYRSRDINYIPRDKVVNVLPKLKTGDYIGIRKNIAGLDVTHTGIVIVKEDGVYMRHASSSKSAMKVVDQKITDYLDINTSVIGLLFFRSNATMQPIQGTLNIEYVDESGNNVRPTETMKKTYGEAYEVAAPNLPGYTYLTAKNNKGTVGDTTTVTFTYRYVSEEYEIQFNDTSKKMMEDVFTLLKKNNLKSDEEKLDIISSYFLDTPYVANRLVGSTTDPEQLVIALNELDCFTYLDYVESFKQSHTQEEFINNLKRVRYREAKVEYLHRKHFYSDWYSESQIVATDLLTNPEYASIIKTDSVDLNQGANGVYIPGLAVRNRDINFIPRNNVTEDVLKTFKTGDYVGIRKNIAGLDVTHTGIIIQKEDGTYMRHASSSKSAMKVVDQKLTDYLDINTSVAGLLFFRSNSEFKPFMSTITTKFVDEQGLEIKTSENMDVKLMDSYKVEAPLIDGYTLIGNKDVTGTIESDNLEVMFTYKKNEKEVPGTQNPDEGKTPSEKLPSTGVDAKQTILISMILIVSGFAIVTINKLRKEN</sequence>
<dbReference type="InterPro" id="IPR010846">
    <property type="entry name" value="AmiA-like"/>
</dbReference>
<feature type="domain" description="MucBP" evidence="5">
    <location>
        <begin position="599"/>
        <end position="660"/>
    </location>
</feature>
<organism evidence="6 7">
    <name type="scientific">Erysipelothrix inopinata</name>
    <dbReference type="NCBI Taxonomy" id="225084"/>
    <lineage>
        <taxon>Bacteria</taxon>
        <taxon>Bacillati</taxon>
        <taxon>Bacillota</taxon>
        <taxon>Erysipelotrichia</taxon>
        <taxon>Erysipelotrichales</taxon>
        <taxon>Erysipelotrichaceae</taxon>
        <taxon>Erysipelothrix</taxon>
    </lineage>
</organism>
<gene>
    <name evidence="6" type="ORF">H9L01_05550</name>
</gene>
<dbReference type="Gene3D" id="3.10.20.320">
    <property type="entry name" value="Putative peptidoglycan bound protein (lpxtg motif)"/>
    <property type="match status" value="2"/>
</dbReference>
<evidence type="ECO:0000256" key="4">
    <source>
        <dbReference type="SAM" id="SignalP"/>
    </source>
</evidence>
<evidence type="ECO:0000259" key="5">
    <source>
        <dbReference type="Pfam" id="PF06458"/>
    </source>
</evidence>
<dbReference type="Gene3D" id="1.10.3670.10">
    <property type="entry name" value="Putative xylanase like domain"/>
    <property type="match status" value="2"/>
</dbReference>
<feature type="domain" description="MucBP" evidence="5">
    <location>
        <begin position="282"/>
        <end position="341"/>
    </location>
</feature>
<evidence type="ECO:0000313" key="6">
    <source>
        <dbReference type="EMBL" id="QNN59857.1"/>
    </source>
</evidence>
<evidence type="ECO:0000256" key="1">
    <source>
        <dbReference type="ARBA" id="ARBA00022737"/>
    </source>
</evidence>
<proteinExistence type="predicted"/>
<reference evidence="6 7" key="1">
    <citation type="submission" date="2020-08" db="EMBL/GenBank/DDBJ databases">
        <title>Genome sequence of Erysipelothrix inopinata DSM 15511T.</title>
        <authorList>
            <person name="Hyun D.-W."/>
            <person name="Bae J.-W."/>
        </authorList>
    </citation>
    <scope>NUCLEOTIDE SEQUENCE [LARGE SCALE GENOMIC DNA]</scope>
    <source>
        <strain evidence="6 7">DSM 15511</strain>
    </source>
</reference>
<name>A0A7G9RW82_9FIRM</name>
<feature type="signal peptide" evidence="4">
    <location>
        <begin position="1"/>
        <end position="24"/>
    </location>
</feature>
<feature type="chain" id="PRO_5028845792" evidence="4">
    <location>
        <begin position="25"/>
        <end position="716"/>
    </location>
</feature>
<dbReference type="KEGG" id="eio:H9L01_05550"/>
<keyword evidence="7" id="KW-1185">Reference proteome</keyword>
<dbReference type="Proteomes" id="UP000515928">
    <property type="component" value="Chromosome"/>
</dbReference>
<dbReference type="EMBL" id="CP060715">
    <property type="protein sequence ID" value="QNN59857.1"/>
    <property type="molecule type" value="Genomic_DNA"/>
</dbReference>
<dbReference type="InterPro" id="IPR009459">
    <property type="entry name" value="MucBP_dom"/>
</dbReference>
<evidence type="ECO:0000256" key="2">
    <source>
        <dbReference type="SAM" id="MobiDB-lite"/>
    </source>
</evidence>
<keyword evidence="1" id="KW-0677">Repeat</keyword>
<dbReference type="RefSeq" id="WP_187532991.1">
    <property type="nucleotide sequence ID" value="NZ_CBCSHU010000002.1"/>
</dbReference>
<accession>A0A7G9RW82</accession>
<keyword evidence="3" id="KW-0472">Membrane</keyword>
<dbReference type="Pfam" id="PF06458">
    <property type="entry name" value="MucBP"/>
    <property type="match status" value="2"/>
</dbReference>
<evidence type="ECO:0000256" key="3">
    <source>
        <dbReference type="SAM" id="Phobius"/>
    </source>
</evidence>